<reference evidence="1 2" key="1">
    <citation type="journal article" date="2016" name="Syst. Appl. Microbiol.">
        <title>Pararhizobium polonicum sp. nov. isolated from tumors on stone fruit rootstocks.</title>
        <authorList>
            <person name="Pulawska J."/>
            <person name="Kuzmanovic N."/>
            <person name="Willems A."/>
            <person name="Pothier J.F."/>
        </authorList>
    </citation>
    <scope>NUCLEOTIDE SEQUENCE [LARGE SCALE GENOMIC DNA]</scope>
    <source>
        <strain evidence="1 2">F5.1</strain>
    </source>
</reference>
<proteinExistence type="predicted"/>
<dbReference type="Proteomes" id="UP000093111">
    <property type="component" value="Unassembled WGS sequence"/>
</dbReference>
<dbReference type="EMBL" id="LGLV01000012">
    <property type="protein sequence ID" value="OBZ93981.1"/>
    <property type="molecule type" value="Genomic_DNA"/>
</dbReference>
<gene>
    <name evidence="1" type="ORF">ADU59_19120</name>
</gene>
<dbReference type="AlphaFoldDB" id="A0A1C7NYA5"/>
<accession>A0A1C7NYA5</accession>
<name>A0A1C7NYA5_9HYPH</name>
<sequence>MGYKRRITTGEGKGGEKGRKVIWLYPSDGEESTVVPLFTSRIDAAQLLAQTLLPGCIGGFTWSPRNATARINDGPTFTAVTPSIALCVAALSAKHFQPNERLDDDDADLTED</sequence>
<evidence type="ECO:0000313" key="2">
    <source>
        <dbReference type="Proteomes" id="UP000093111"/>
    </source>
</evidence>
<evidence type="ECO:0000313" key="1">
    <source>
        <dbReference type="EMBL" id="OBZ93981.1"/>
    </source>
</evidence>
<protein>
    <submittedName>
        <fullName evidence="1">Uncharacterized protein</fullName>
    </submittedName>
</protein>
<keyword evidence="2" id="KW-1185">Reference proteome</keyword>
<comment type="caution">
    <text evidence="1">The sequence shown here is derived from an EMBL/GenBank/DDBJ whole genome shotgun (WGS) entry which is preliminary data.</text>
</comment>
<organism evidence="1 2">
    <name type="scientific">Pararhizobium polonicum</name>
    <dbReference type="NCBI Taxonomy" id="1612624"/>
    <lineage>
        <taxon>Bacteria</taxon>
        <taxon>Pseudomonadati</taxon>
        <taxon>Pseudomonadota</taxon>
        <taxon>Alphaproteobacteria</taxon>
        <taxon>Hyphomicrobiales</taxon>
        <taxon>Rhizobiaceae</taxon>
        <taxon>Rhizobium/Agrobacterium group</taxon>
        <taxon>Pararhizobium</taxon>
    </lineage>
</organism>